<evidence type="ECO:0000313" key="3">
    <source>
        <dbReference type="Proteomes" id="UP000000752"/>
    </source>
</evidence>
<dbReference type="InterPro" id="IPR036388">
    <property type="entry name" value="WH-like_DNA-bd_sf"/>
</dbReference>
<feature type="domain" description="Transposase IS30-like HTH" evidence="1">
    <location>
        <begin position="124"/>
        <end position="150"/>
    </location>
</feature>
<dbReference type="Gene3D" id="1.10.10.10">
    <property type="entry name" value="Winged helix-like DNA-binding domain superfamily/Winged helix DNA-binding domain"/>
    <property type="match status" value="1"/>
</dbReference>
<dbReference type="InterPro" id="IPR025246">
    <property type="entry name" value="IS30-like_HTH"/>
</dbReference>
<dbReference type="AlphaFoldDB" id="O58618"/>
<gene>
    <name evidence="2" type="ordered locus">PH0915</name>
</gene>
<dbReference type="eggNOG" id="arCOG01446">
    <property type="taxonomic scope" value="Archaea"/>
</dbReference>
<dbReference type="EnsemblBacteria" id="BAA30011">
    <property type="protein sequence ID" value="BAA30011"/>
    <property type="gene ID" value="BAA30011"/>
</dbReference>
<keyword evidence="3" id="KW-1185">Reference proteome</keyword>
<dbReference type="InterPro" id="IPR036390">
    <property type="entry name" value="WH_DNA-bd_sf"/>
</dbReference>
<sequence length="192" mass="21806">MIVPEDYQREQRTLNAIDSIKNIASPIIGEKNIIILEVPLNGEEMVTRISHAITENITDDRLILAVLSGGMRPFIVSTLLALLTIRDVRVIIESDFENLSGYISLELGTFLAPSKRRWAKIICGLLEGKSVRRISEELGLSPATISYELKEMVKYNLVKPEKPNERTPKYLVTKAGKIYMRLQREKCHKEDP</sequence>
<dbReference type="NCBIfam" id="TIGR01884">
    <property type="entry name" value="cas_HTH"/>
    <property type="match status" value="1"/>
</dbReference>
<reference evidence="2 3" key="1">
    <citation type="journal article" date="1998" name="DNA Res.">
        <title>Complete sequence and gene organization of the genome of a hyper-thermophilic archaebacterium, Pyrococcus horikoshii OT3.</title>
        <authorList>
            <person name="Kawarabayasi Y."/>
            <person name="Sawada M."/>
            <person name="Horikawa H."/>
            <person name="Haikawa Y."/>
            <person name="Hino Y."/>
            <person name="Yamamoto S."/>
            <person name="Sekine M."/>
            <person name="Baba S."/>
            <person name="Kosugi H."/>
            <person name="Hosoyama A."/>
            <person name="Nagai Y."/>
            <person name="Sakai M."/>
            <person name="Ogura K."/>
            <person name="Otuka R."/>
            <person name="Nakazawa H."/>
            <person name="Takamiya M."/>
            <person name="Ohfuku Y."/>
            <person name="Funahashi T."/>
            <person name="Tanaka T."/>
            <person name="Kudoh Y."/>
            <person name="Yamazaki J."/>
            <person name="Kushida N."/>
            <person name="Oguchi A."/>
            <person name="Aoki K."/>
            <person name="Nakamura Y."/>
            <person name="Robb T.F."/>
            <person name="Horikoshi K."/>
            <person name="Masuchi Y."/>
            <person name="Shizuya H."/>
            <person name="Kikuchi H."/>
        </authorList>
    </citation>
    <scope>NUCLEOTIDE SEQUENCE [LARGE SCALE GENOMIC DNA]</scope>
    <source>
        <strain evidence="3">ATCC 700860 / DSM 12428 / JCM 9974 / NBRC 100139 / OT-3</strain>
    </source>
</reference>
<dbReference type="Gene3D" id="3.40.50.11700">
    <property type="match status" value="1"/>
</dbReference>
<proteinExistence type="predicted"/>
<dbReference type="PIR" id="E71081">
    <property type="entry name" value="E71081"/>
</dbReference>
<evidence type="ECO:0000259" key="1">
    <source>
        <dbReference type="Pfam" id="PF13936"/>
    </source>
</evidence>
<dbReference type="Pfam" id="PF13936">
    <property type="entry name" value="HTH_38"/>
    <property type="match status" value="1"/>
</dbReference>
<dbReference type="STRING" id="70601.gene:9377868"/>
<evidence type="ECO:0000313" key="2">
    <source>
        <dbReference type="EMBL" id="BAA30011.1"/>
    </source>
</evidence>
<dbReference type="SUPFAM" id="SSF46785">
    <property type="entry name" value="Winged helix' DNA-binding domain"/>
    <property type="match status" value="1"/>
</dbReference>
<dbReference type="Proteomes" id="UP000000752">
    <property type="component" value="Chromosome"/>
</dbReference>
<dbReference type="InterPro" id="IPR010163">
    <property type="entry name" value="Csa3"/>
</dbReference>
<accession>O58618</accession>
<dbReference type="EMBL" id="BA000001">
    <property type="protein sequence ID" value="BAA30011.1"/>
    <property type="molecule type" value="Genomic_DNA"/>
</dbReference>
<dbReference type="KEGG" id="pho:PH0915"/>
<name>O58618_PYRHO</name>
<organism evidence="2 3">
    <name type="scientific">Pyrococcus horikoshii (strain ATCC 700860 / DSM 12428 / JCM 9974 / NBRC 100139 / OT-3)</name>
    <dbReference type="NCBI Taxonomy" id="70601"/>
    <lineage>
        <taxon>Archaea</taxon>
        <taxon>Methanobacteriati</taxon>
        <taxon>Methanobacteriota</taxon>
        <taxon>Thermococci</taxon>
        <taxon>Thermococcales</taxon>
        <taxon>Thermococcaceae</taxon>
        <taxon>Pyrococcus</taxon>
    </lineage>
</organism>
<protein>
    <recommendedName>
        <fullName evidence="1">Transposase IS30-like HTH domain-containing protein</fullName>
    </recommendedName>
</protein>